<dbReference type="AlphaFoldDB" id="A0A4D8QYC9"/>
<evidence type="ECO:0000313" key="1">
    <source>
        <dbReference type="EMBL" id="QCO13974.1"/>
    </source>
</evidence>
<proteinExistence type="predicted"/>
<protein>
    <submittedName>
        <fullName evidence="1">Uncharacterized protein</fullName>
    </submittedName>
</protein>
<name>A0A4D8QYC9_AZOBR</name>
<evidence type="ECO:0000313" key="2">
    <source>
        <dbReference type="Proteomes" id="UP000298693"/>
    </source>
</evidence>
<gene>
    <name evidence="1" type="ORF">D3869_01290</name>
</gene>
<sequence>MSILLQFHTDRGAPRPVHTEIHVERLTLRAAADWQQDIAAECRRRRTLSADLFDWLERRGLFDRCTVLAAMEAETPLVFRRIGVPTVKVLGMGWSRSMIGQPEAADPHADYAHRIGLEYAEAIGAGEALFNRIAVTGVGRPFVYTQALFGWEDRGRRAVLSAIDVHTIH</sequence>
<reference evidence="1 2" key="1">
    <citation type="submission" date="2018-09" db="EMBL/GenBank/DDBJ databases">
        <title>Whole genome based analysis of evolution and adaptive divergence in Indian and Brazilian strains of Azospirillum brasilense.</title>
        <authorList>
            <person name="Singh C."/>
            <person name="Tripathi A.K."/>
        </authorList>
    </citation>
    <scope>NUCLEOTIDE SEQUENCE [LARGE SCALE GENOMIC DNA]</scope>
    <source>
        <strain evidence="1 2">MTCC4039</strain>
    </source>
</reference>
<dbReference type="EMBL" id="CP032345">
    <property type="protein sequence ID" value="QCO13974.1"/>
    <property type="molecule type" value="Genomic_DNA"/>
</dbReference>
<dbReference type="Proteomes" id="UP000298693">
    <property type="component" value="Chromosome"/>
</dbReference>
<accession>A0A4D8QYC9</accession>
<dbReference type="RefSeq" id="WP_137138628.1">
    <property type="nucleotide sequence ID" value="NZ_CP032345.1"/>
</dbReference>
<organism evidence="1 2">
    <name type="scientific">Azospirillum brasilense</name>
    <dbReference type="NCBI Taxonomy" id="192"/>
    <lineage>
        <taxon>Bacteria</taxon>
        <taxon>Pseudomonadati</taxon>
        <taxon>Pseudomonadota</taxon>
        <taxon>Alphaproteobacteria</taxon>
        <taxon>Rhodospirillales</taxon>
        <taxon>Azospirillaceae</taxon>
        <taxon>Azospirillum</taxon>
    </lineage>
</organism>